<protein>
    <submittedName>
        <fullName evidence="3">Uncharacterized protein</fullName>
    </submittedName>
</protein>
<dbReference type="EMBL" id="JARJCN010000042">
    <property type="protein sequence ID" value="KAJ7083092.1"/>
    <property type="molecule type" value="Genomic_DNA"/>
</dbReference>
<sequence>MLPSIEIIIATASQGLCVATSRPGCLTLESPEAALDAALNYLADVMQRGHSRLQIFACILFIIKPVGAVFSGFVYRDRVQASSFKLQVADDPLDEVNNIVNTLHTDGLCAFSLRKGLVTSAAGGILHGQRHDCGKRASDLTRATSFAVPLAPMRCRRHLSLAYPGCVRRAGAGTARLGHVIPGGSDVVCSQRGSSALLALPPPGYALCCSATSNASTRSTFLPDPLPPLSSPLAPLRLRSRIPRSRTTPALSGTAAPYLSACVALAPRTSPPLERYPGCGIAYATASGRLTFSSCCVPSTPAYIAEPASDPATACVRRRPPFVPPPRLPTLPSPMSPSA</sequence>
<dbReference type="Proteomes" id="UP001222325">
    <property type="component" value="Unassembled WGS sequence"/>
</dbReference>
<feature type="compositionally biased region" description="Pro residues" evidence="1">
    <location>
        <begin position="321"/>
        <end position="339"/>
    </location>
</feature>
<keyword evidence="2" id="KW-0812">Transmembrane</keyword>
<dbReference type="AlphaFoldDB" id="A0AAD6U0U9"/>
<evidence type="ECO:0000313" key="3">
    <source>
        <dbReference type="EMBL" id="KAJ7083092.1"/>
    </source>
</evidence>
<feature type="transmembrane region" description="Helical" evidence="2">
    <location>
        <begin position="55"/>
        <end position="75"/>
    </location>
</feature>
<keyword evidence="2" id="KW-0472">Membrane</keyword>
<keyword evidence="2" id="KW-1133">Transmembrane helix</keyword>
<evidence type="ECO:0000256" key="1">
    <source>
        <dbReference type="SAM" id="MobiDB-lite"/>
    </source>
</evidence>
<organism evidence="3 4">
    <name type="scientific">Mycena belliarum</name>
    <dbReference type="NCBI Taxonomy" id="1033014"/>
    <lineage>
        <taxon>Eukaryota</taxon>
        <taxon>Fungi</taxon>
        <taxon>Dikarya</taxon>
        <taxon>Basidiomycota</taxon>
        <taxon>Agaricomycotina</taxon>
        <taxon>Agaricomycetes</taxon>
        <taxon>Agaricomycetidae</taxon>
        <taxon>Agaricales</taxon>
        <taxon>Marasmiineae</taxon>
        <taxon>Mycenaceae</taxon>
        <taxon>Mycena</taxon>
    </lineage>
</organism>
<keyword evidence="4" id="KW-1185">Reference proteome</keyword>
<gene>
    <name evidence="3" type="ORF">B0H15DRAFT_1024245</name>
</gene>
<name>A0AAD6U0U9_9AGAR</name>
<evidence type="ECO:0000313" key="4">
    <source>
        <dbReference type="Proteomes" id="UP001222325"/>
    </source>
</evidence>
<reference evidence="3" key="1">
    <citation type="submission" date="2023-03" db="EMBL/GenBank/DDBJ databases">
        <title>Massive genome expansion in bonnet fungi (Mycena s.s.) driven by repeated elements and novel gene families across ecological guilds.</title>
        <authorList>
            <consortium name="Lawrence Berkeley National Laboratory"/>
            <person name="Harder C.B."/>
            <person name="Miyauchi S."/>
            <person name="Viragh M."/>
            <person name="Kuo A."/>
            <person name="Thoen E."/>
            <person name="Andreopoulos B."/>
            <person name="Lu D."/>
            <person name="Skrede I."/>
            <person name="Drula E."/>
            <person name="Henrissat B."/>
            <person name="Morin E."/>
            <person name="Kohler A."/>
            <person name="Barry K."/>
            <person name="LaButti K."/>
            <person name="Morin E."/>
            <person name="Salamov A."/>
            <person name="Lipzen A."/>
            <person name="Mereny Z."/>
            <person name="Hegedus B."/>
            <person name="Baldrian P."/>
            <person name="Stursova M."/>
            <person name="Weitz H."/>
            <person name="Taylor A."/>
            <person name="Grigoriev I.V."/>
            <person name="Nagy L.G."/>
            <person name="Martin F."/>
            <person name="Kauserud H."/>
        </authorList>
    </citation>
    <scope>NUCLEOTIDE SEQUENCE</scope>
    <source>
        <strain evidence="3">CBHHK173m</strain>
    </source>
</reference>
<evidence type="ECO:0000256" key="2">
    <source>
        <dbReference type="SAM" id="Phobius"/>
    </source>
</evidence>
<accession>A0AAD6U0U9</accession>
<comment type="caution">
    <text evidence="3">The sequence shown here is derived from an EMBL/GenBank/DDBJ whole genome shotgun (WGS) entry which is preliminary data.</text>
</comment>
<feature type="region of interest" description="Disordered" evidence="1">
    <location>
        <begin position="319"/>
        <end position="339"/>
    </location>
</feature>
<proteinExistence type="predicted"/>